<name>A0A0D1XVL3_ANEMI</name>
<dbReference type="PATRIC" id="fig|47500.8.peg.6469"/>
<dbReference type="InterPro" id="IPR029063">
    <property type="entry name" value="SAM-dependent_MTases_sf"/>
</dbReference>
<proteinExistence type="predicted"/>
<accession>A0A0D1XVL3</accession>
<dbReference type="Gene3D" id="3.40.50.150">
    <property type="entry name" value="Vaccinia Virus protein VP39"/>
    <property type="match status" value="1"/>
</dbReference>
<evidence type="ECO:0000256" key="1">
    <source>
        <dbReference type="ARBA" id="ARBA00022679"/>
    </source>
</evidence>
<dbReference type="SUPFAM" id="SSF53335">
    <property type="entry name" value="S-adenosyl-L-methionine-dependent methyltransferases"/>
    <property type="match status" value="1"/>
</dbReference>
<dbReference type="InterPro" id="IPR041698">
    <property type="entry name" value="Methyltransf_25"/>
</dbReference>
<sequence length="201" mass="23171">MDKEQLERLYAQEEYYWGKEPSELARKLLTYMNGSAKMIIDLGAGEGRDSVFLAKQGWDVISVDIASAGLRKARKLAEEMGTALQTIQGDVNDFVFPCKVDALYSIGALQYIKPENRQRQFQHFKENTQKGGIHALFAFIDHPDIETAPDWGENEYLYIREELQAYYADWKQLYTEEIIFSCNSSDIPHRHAARILIVRKV</sequence>
<keyword evidence="1 4" id="KW-0808">Transferase</keyword>
<evidence type="ECO:0000313" key="5">
    <source>
        <dbReference type="Proteomes" id="UP000037269"/>
    </source>
</evidence>
<protein>
    <submittedName>
        <fullName evidence="4">Tellurite methyltransferase</fullName>
    </submittedName>
    <submittedName>
        <fullName evidence="3">XRE family transcriptional regulator</fullName>
    </submittedName>
</protein>
<dbReference type="AlphaFoldDB" id="A0A0D1XVL3"/>
<dbReference type="GeneID" id="42309425"/>
<evidence type="ECO:0000313" key="6">
    <source>
        <dbReference type="Proteomes" id="UP000182836"/>
    </source>
</evidence>
<dbReference type="CDD" id="cd02440">
    <property type="entry name" value="AdoMet_MTases"/>
    <property type="match status" value="1"/>
</dbReference>
<dbReference type="EMBL" id="FNED01000031">
    <property type="protein sequence ID" value="SDJ88941.1"/>
    <property type="molecule type" value="Genomic_DNA"/>
</dbReference>
<evidence type="ECO:0000259" key="2">
    <source>
        <dbReference type="Pfam" id="PF13649"/>
    </source>
</evidence>
<dbReference type="Proteomes" id="UP000182836">
    <property type="component" value="Unassembled WGS sequence"/>
</dbReference>
<dbReference type="STRING" id="47500.AF333_30345"/>
<reference evidence="3 5" key="1">
    <citation type="submission" date="2015-07" db="EMBL/GenBank/DDBJ databases">
        <title>Fjat-14205 dsm 2895.</title>
        <authorList>
            <person name="Liu B."/>
            <person name="Wang J."/>
            <person name="Zhu Y."/>
            <person name="Liu G."/>
            <person name="Chen Q."/>
            <person name="Chen Z."/>
            <person name="Lan J."/>
            <person name="Che J."/>
            <person name="Ge C."/>
            <person name="Shi H."/>
            <person name="Pan Z."/>
            <person name="Liu X."/>
        </authorList>
    </citation>
    <scope>NUCLEOTIDE SEQUENCE [LARGE SCALE GENOMIC DNA]</scope>
    <source>
        <strain evidence="3 5">DSM 2895</strain>
    </source>
</reference>
<dbReference type="GO" id="GO:0008168">
    <property type="term" value="F:methyltransferase activity"/>
    <property type="evidence" value="ECO:0007669"/>
    <property type="project" value="UniProtKB-KW"/>
</dbReference>
<dbReference type="GO" id="GO:0032259">
    <property type="term" value="P:methylation"/>
    <property type="evidence" value="ECO:0007669"/>
    <property type="project" value="UniProtKB-KW"/>
</dbReference>
<keyword evidence="4" id="KW-0489">Methyltransferase</keyword>
<gene>
    <name evidence="3" type="ORF">AF333_30345</name>
    <name evidence="4" type="ORF">SAMN04487909_13152</name>
</gene>
<keyword evidence="5" id="KW-1185">Reference proteome</keyword>
<dbReference type="PANTHER" id="PTHR43861">
    <property type="entry name" value="TRANS-ACONITATE 2-METHYLTRANSFERASE-RELATED"/>
    <property type="match status" value="1"/>
</dbReference>
<dbReference type="Pfam" id="PF13649">
    <property type="entry name" value="Methyltransf_25"/>
    <property type="match status" value="1"/>
</dbReference>
<dbReference type="PANTHER" id="PTHR43861:SF3">
    <property type="entry name" value="PUTATIVE (AFU_ORTHOLOGUE AFUA_2G14390)-RELATED"/>
    <property type="match status" value="1"/>
</dbReference>
<evidence type="ECO:0000313" key="3">
    <source>
        <dbReference type="EMBL" id="KON84241.1"/>
    </source>
</evidence>
<dbReference type="RefSeq" id="WP_043065718.1">
    <property type="nucleotide sequence ID" value="NZ_BJOA01000097.1"/>
</dbReference>
<evidence type="ECO:0000313" key="4">
    <source>
        <dbReference type="EMBL" id="SDJ88941.1"/>
    </source>
</evidence>
<reference evidence="4 6" key="2">
    <citation type="submission" date="2016-10" db="EMBL/GenBank/DDBJ databases">
        <authorList>
            <person name="de Groot N.N."/>
        </authorList>
    </citation>
    <scope>NUCLEOTIDE SEQUENCE [LARGE SCALE GENOMIC DNA]</scope>
    <source>
        <strain evidence="4 6">DSM 2895</strain>
    </source>
</reference>
<dbReference type="OrthoDB" id="9804312at2"/>
<feature type="domain" description="Methyltransferase" evidence="2">
    <location>
        <begin position="39"/>
        <end position="132"/>
    </location>
</feature>
<dbReference type="Proteomes" id="UP000037269">
    <property type="component" value="Unassembled WGS sequence"/>
</dbReference>
<organism evidence="3 5">
    <name type="scientific">Aneurinibacillus migulanus</name>
    <name type="common">Bacillus migulanus</name>
    <dbReference type="NCBI Taxonomy" id="47500"/>
    <lineage>
        <taxon>Bacteria</taxon>
        <taxon>Bacillati</taxon>
        <taxon>Bacillota</taxon>
        <taxon>Bacilli</taxon>
        <taxon>Bacillales</taxon>
        <taxon>Paenibacillaceae</taxon>
        <taxon>Aneurinibacillus group</taxon>
        <taxon>Aneurinibacillus</taxon>
    </lineage>
</organism>
<dbReference type="EMBL" id="LGUG01000013">
    <property type="protein sequence ID" value="KON84241.1"/>
    <property type="molecule type" value="Genomic_DNA"/>
</dbReference>